<evidence type="ECO:0000313" key="11">
    <source>
        <dbReference type="Proteomes" id="UP000310597"/>
    </source>
</evidence>
<evidence type="ECO:0000256" key="6">
    <source>
        <dbReference type="ARBA" id="ARBA00023136"/>
    </source>
</evidence>
<dbReference type="EMBL" id="SWJZ01000027">
    <property type="protein sequence ID" value="TKD21642.1"/>
    <property type="molecule type" value="Genomic_DNA"/>
</dbReference>
<evidence type="ECO:0000256" key="2">
    <source>
        <dbReference type="ARBA" id="ARBA00007613"/>
    </source>
</evidence>
<comment type="caution">
    <text evidence="10">The sequence shown here is derived from an EMBL/GenBank/DDBJ whole genome shotgun (WGS) entry which is preliminary data.</text>
</comment>
<dbReference type="GO" id="GO:1990281">
    <property type="term" value="C:efflux pump complex"/>
    <property type="evidence" value="ECO:0007669"/>
    <property type="project" value="TreeGrafter"/>
</dbReference>
<dbReference type="GO" id="GO:0009279">
    <property type="term" value="C:cell outer membrane"/>
    <property type="evidence" value="ECO:0007669"/>
    <property type="project" value="UniProtKB-SubCell"/>
</dbReference>
<dbReference type="InterPro" id="IPR003423">
    <property type="entry name" value="OMP_efflux"/>
</dbReference>
<keyword evidence="8" id="KW-0175">Coiled coil</keyword>
<feature type="chain" id="PRO_5020583661" evidence="9">
    <location>
        <begin position="29"/>
        <end position="466"/>
    </location>
</feature>
<gene>
    <name evidence="10" type="ORF">FBT96_08540</name>
</gene>
<dbReference type="RefSeq" id="WP_136905884.1">
    <property type="nucleotide sequence ID" value="NZ_SWJZ01000027.1"/>
</dbReference>
<keyword evidence="6" id="KW-0472">Membrane</keyword>
<evidence type="ECO:0000313" key="10">
    <source>
        <dbReference type="EMBL" id="TKD21642.1"/>
    </source>
</evidence>
<sequence>MTRRQFKPLLLATVAGLGLLAGSLSASAETLADALVSAYKVSHLLDQNRATLRAADEDVATAVAALRPVAKWGAEFSRSRCNMPTSWPSTICDGHWTDLSATMALTLDWTLFDFGRNRLTVDIQKETVLATRAALLSTEQDVLLSAVKAYADAKASAEQVSITENSVRVISEQLKAAQDRFDVGEVTRTDVSQAEASLAGARAALAAAQGEYKAAREAYKAVIGHYPERLSTLPKAPKLPKTTAEANATALRLHPVIKQAQHLVSAADLGVELARAQHLPTVTGEAQLADPQDTGRKSTLTLSIGQPIYSGGSIASAHRKAVANRDKARAGLSQSGVEVAQAVANAFAAIDVYRAQINAYDQQIQAADLAYQGVKEEATLGARTTLDVLNSEQDLLDAKASRITAEASLQVAYYQLLSAMGLLTVENLKLGIPTYDPAAYYNAVQNAPLSDQGKALDRVLRAIGKN</sequence>
<name>A0A4U1JRD3_RHOCA</name>
<evidence type="ECO:0000256" key="3">
    <source>
        <dbReference type="ARBA" id="ARBA00022448"/>
    </source>
</evidence>
<comment type="subcellular location">
    <subcellularLocation>
        <location evidence="1">Cell outer membrane</location>
    </subcellularLocation>
</comment>
<evidence type="ECO:0000256" key="9">
    <source>
        <dbReference type="SAM" id="SignalP"/>
    </source>
</evidence>
<keyword evidence="9" id="KW-0732">Signal</keyword>
<evidence type="ECO:0000256" key="7">
    <source>
        <dbReference type="ARBA" id="ARBA00023237"/>
    </source>
</evidence>
<keyword evidence="5" id="KW-0812">Transmembrane</keyword>
<organism evidence="10 11">
    <name type="scientific">Rhodobacter capsulatus</name>
    <name type="common">Rhodopseudomonas capsulata</name>
    <dbReference type="NCBI Taxonomy" id="1061"/>
    <lineage>
        <taxon>Bacteria</taxon>
        <taxon>Pseudomonadati</taxon>
        <taxon>Pseudomonadota</taxon>
        <taxon>Alphaproteobacteria</taxon>
        <taxon>Rhodobacterales</taxon>
        <taxon>Rhodobacter group</taxon>
        <taxon>Rhodobacter</taxon>
    </lineage>
</organism>
<evidence type="ECO:0000256" key="1">
    <source>
        <dbReference type="ARBA" id="ARBA00004442"/>
    </source>
</evidence>
<dbReference type="InterPro" id="IPR010130">
    <property type="entry name" value="T1SS_OMP_TolC"/>
</dbReference>
<evidence type="ECO:0000256" key="5">
    <source>
        <dbReference type="ARBA" id="ARBA00022692"/>
    </source>
</evidence>
<dbReference type="Gene3D" id="1.20.1600.10">
    <property type="entry name" value="Outer membrane efflux proteins (OEP)"/>
    <property type="match status" value="1"/>
</dbReference>
<dbReference type="PANTHER" id="PTHR30026:SF22">
    <property type="entry name" value="OUTER MEMBRANE EFFLUX PROTEIN"/>
    <property type="match status" value="1"/>
</dbReference>
<keyword evidence="4" id="KW-1134">Transmembrane beta strand</keyword>
<accession>A0A4U1JRD3</accession>
<dbReference type="NCBIfam" id="TIGR01844">
    <property type="entry name" value="type_I_sec_TolC"/>
    <property type="match status" value="1"/>
</dbReference>
<evidence type="ECO:0000256" key="8">
    <source>
        <dbReference type="SAM" id="Coils"/>
    </source>
</evidence>
<dbReference type="GO" id="GO:0015288">
    <property type="term" value="F:porin activity"/>
    <property type="evidence" value="ECO:0007669"/>
    <property type="project" value="TreeGrafter"/>
</dbReference>
<keyword evidence="3" id="KW-0813">Transport</keyword>
<dbReference type="GO" id="GO:0015562">
    <property type="term" value="F:efflux transmembrane transporter activity"/>
    <property type="evidence" value="ECO:0007669"/>
    <property type="project" value="InterPro"/>
</dbReference>
<proteinExistence type="inferred from homology"/>
<dbReference type="OrthoDB" id="9789368at2"/>
<comment type="similarity">
    <text evidence="2">Belongs to the outer membrane factor (OMF) (TC 1.B.17) family.</text>
</comment>
<dbReference type="Proteomes" id="UP000310597">
    <property type="component" value="Unassembled WGS sequence"/>
</dbReference>
<dbReference type="PANTHER" id="PTHR30026">
    <property type="entry name" value="OUTER MEMBRANE PROTEIN TOLC"/>
    <property type="match status" value="1"/>
</dbReference>
<reference evidence="10 11" key="1">
    <citation type="submission" date="2019-04" db="EMBL/GenBank/DDBJ databases">
        <title>Draft Whole-Genome sequence of the purple photosynthetic bacterium Rhodobacter capsulatus SP108 with an indigenous class A beta-lactamase.</title>
        <authorList>
            <person name="Robertson S."/>
            <person name="Meyer T.E."/>
            <person name="Kyndt J.A."/>
        </authorList>
    </citation>
    <scope>NUCLEOTIDE SEQUENCE [LARGE SCALE GENOMIC DNA]</scope>
    <source>
        <strain evidence="10 11">SP108</strain>
    </source>
</reference>
<keyword evidence="7" id="KW-0998">Cell outer membrane</keyword>
<feature type="coiled-coil region" evidence="8">
    <location>
        <begin position="191"/>
        <end position="218"/>
    </location>
</feature>
<feature type="signal peptide" evidence="9">
    <location>
        <begin position="1"/>
        <end position="28"/>
    </location>
</feature>
<dbReference type="Pfam" id="PF02321">
    <property type="entry name" value="OEP"/>
    <property type="match status" value="2"/>
</dbReference>
<dbReference type="SUPFAM" id="SSF56954">
    <property type="entry name" value="Outer membrane efflux proteins (OEP)"/>
    <property type="match status" value="1"/>
</dbReference>
<protein>
    <submittedName>
        <fullName evidence="10">Transporter</fullName>
    </submittedName>
</protein>
<dbReference type="InterPro" id="IPR051906">
    <property type="entry name" value="TolC-like"/>
</dbReference>
<evidence type="ECO:0000256" key="4">
    <source>
        <dbReference type="ARBA" id="ARBA00022452"/>
    </source>
</evidence>
<dbReference type="AlphaFoldDB" id="A0A4U1JRD3"/>